<dbReference type="GeneID" id="4462706"/>
<feature type="transmembrane region" description="Helical" evidence="6">
    <location>
        <begin position="139"/>
        <end position="157"/>
    </location>
</feature>
<reference evidence="7 8" key="1">
    <citation type="submission" date="2006-10" db="EMBL/GenBank/DDBJ databases">
        <title>Complete sequence of Methanosaeta thermophila PT.</title>
        <authorList>
            <consortium name="US DOE Joint Genome Institute"/>
            <person name="Copeland A."/>
            <person name="Lucas S."/>
            <person name="Lapidus A."/>
            <person name="Barry K."/>
            <person name="Detter J.C."/>
            <person name="Glavina del Rio T."/>
            <person name="Hammon N."/>
            <person name="Israni S."/>
            <person name="Pitluck S."/>
            <person name="Chain P."/>
            <person name="Malfatti S."/>
            <person name="Shin M."/>
            <person name="Vergez L."/>
            <person name="Schmutz J."/>
            <person name="Larimer F."/>
            <person name="Land M."/>
            <person name="Hauser L."/>
            <person name="Kyrpides N."/>
            <person name="Kim E."/>
            <person name="Smith K.S."/>
            <person name="Ingram-Smith C."/>
            <person name="Richardson P."/>
        </authorList>
    </citation>
    <scope>NUCLEOTIDE SEQUENCE [LARGE SCALE GENOMIC DNA]</scope>
    <source>
        <strain evidence="8">DSM 6194 / JCM 14653 / NBRC 101360 / PT</strain>
    </source>
</reference>
<evidence type="ECO:0000256" key="1">
    <source>
        <dbReference type="ARBA" id="ARBA00004141"/>
    </source>
</evidence>
<comment type="subcellular location">
    <subcellularLocation>
        <location evidence="1">Membrane</location>
        <topology evidence="1">Multi-pass membrane protein</topology>
    </subcellularLocation>
</comment>
<dbReference type="RefSeq" id="WP_011695563.1">
    <property type="nucleotide sequence ID" value="NC_008553.1"/>
</dbReference>
<dbReference type="EMBL" id="CP000477">
    <property type="protein sequence ID" value="ABK14165.1"/>
    <property type="molecule type" value="Genomic_DNA"/>
</dbReference>
<dbReference type="Proteomes" id="UP000000674">
    <property type="component" value="Chromosome"/>
</dbReference>
<dbReference type="HOGENOM" id="CLU_041771_3_0_2"/>
<protein>
    <recommendedName>
        <fullName evidence="9">Permease</fullName>
    </recommendedName>
</protein>
<evidence type="ECO:0008006" key="9">
    <source>
        <dbReference type="Google" id="ProtNLM"/>
    </source>
</evidence>
<evidence type="ECO:0000256" key="2">
    <source>
        <dbReference type="ARBA" id="ARBA00009773"/>
    </source>
</evidence>
<evidence type="ECO:0000256" key="4">
    <source>
        <dbReference type="ARBA" id="ARBA00022989"/>
    </source>
</evidence>
<keyword evidence="4 6" id="KW-1133">Transmembrane helix</keyword>
<comment type="similarity">
    <text evidence="2">Belongs to the autoinducer-2 exporter (AI-2E) (TC 2.A.86) family.</text>
</comment>
<evidence type="ECO:0000256" key="3">
    <source>
        <dbReference type="ARBA" id="ARBA00022692"/>
    </source>
</evidence>
<keyword evidence="5 6" id="KW-0472">Membrane</keyword>
<keyword evidence="3 6" id="KW-0812">Transmembrane</keyword>
<dbReference type="KEGG" id="mtp:Mthe_0372"/>
<feature type="transmembrane region" description="Helical" evidence="6">
    <location>
        <begin position="291"/>
        <end position="323"/>
    </location>
</feature>
<dbReference type="PANTHER" id="PTHR21716">
    <property type="entry name" value="TRANSMEMBRANE PROTEIN"/>
    <property type="match status" value="1"/>
</dbReference>
<feature type="transmembrane region" description="Helical" evidence="6">
    <location>
        <begin position="60"/>
        <end position="85"/>
    </location>
</feature>
<name>A0B641_METTP</name>
<dbReference type="GO" id="GO:0016020">
    <property type="term" value="C:membrane"/>
    <property type="evidence" value="ECO:0007669"/>
    <property type="project" value="UniProtKB-SubCell"/>
</dbReference>
<evidence type="ECO:0000313" key="8">
    <source>
        <dbReference type="Proteomes" id="UP000000674"/>
    </source>
</evidence>
<evidence type="ECO:0000256" key="6">
    <source>
        <dbReference type="SAM" id="Phobius"/>
    </source>
</evidence>
<accession>A0B641</accession>
<dbReference type="PANTHER" id="PTHR21716:SF4">
    <property type="entry name" value="TRANSMEMBRANE PROTEIN 245"/>
    <property type="match status" value="1"/>
</dbReference>
<feature type="transmembrane region" description="Helical" evidence="6">
    <location>
        <begin position="6"/>
        <end position="39"/>
    </location>
</feature>
<proteinExistence type="inferred from homology"/>
<organism evidence="7 8">
    <name type="scientific">Methanothrix thermoacetophila (strain DSM 6194 / JCM 14653 / NBRC 101360 / PT)</name>
    <name type="common">Methanosaeta thermophila</name>
    <dbReference type="NCBI Taxonomy" id="349307"/>
    <lineage>
        <taxon>Archaea</taxon>
        <taxon>Methanobacteriati</taxon>
        <taxon>Methanobacteriota</taxon>
        <taxon>Stenosarchaea group</taxon>
        <taxon>Methanomicrobia</taxon>
        <taxon>Methanotrichales</taxon>
        <taxon>Methanotrichaceae</taxon>
        <taxon>Methanothrix</taxon>
    </lineage>
</organism>
<keyword evidence="8" id="KW-1185">Reference proteome</keyword>
<feature type="transmembrane region" description="Helical" evidence="6">
    <location>
        <begin position="189"/>
        <end position="215"/>
    </location>
</feature>
<evidence type="ECO:0000256" key="5">
    <source>
        <dbReference type="ARBA" id="ARBA00023136"/>
    </source>
</evidence>
<dbReference type="STRING" id="349307.Mthe_0372"/>
<gene>
    <name evidence="7" type="ordered locus">Mthe_0372</name>
</gene>
<feature type="transmembrane region" description="Helical" evidence="6">
    <location>
        <begin position="250"/>
        <end position="271"/>
    </location>
</feature>
<dbReference type="AlphaFoldDB" id="A0B641"/>
<evidence type="ECO:0000313" key="7">
    <source>
        <dbReference type="EMBL" id="ABK14165.1"/>
    </source>
</evidence>
<feature type="transmembrane region" description="Helical" evidence="6">
    <location>
        <begin position="221"/>
        <end position="243"/>
    </location>
</feature>
<dbReference type="InterPro" id="IPR002549">
    <property type="entry name" value="AI-2E-like"/>
</dbReference>
<dbReference type="Pfam" id="PF01594">
    <property type="entry name" value="AI-2E_transport"/>
    <property type="match status" value="1"/>
</dbReference>
<sequence>MNIKRNWMIAVVLIAFIAIAYFMFPLVDGIILGTVFAYIGRPIRDMFGPRKRLGSAIATIGIIVPISLVLILGVMEIANFFMWIAQNPGSMAREMSSTISGLEIPDEIYTLITGSLQSILSFVADVAARMPLLDYGRRVVLLAVNIIVAIPVCYFLLCDGERFVDSWFTIVPEESLDTYRAYFNRIDRILSGIFLGSMYTAIVGSVISAIVFYAFDVPRPFAMASLVFIAGLVPALTAWAVIVPVSIYRYIHMGPAEALMFFAVASALIYLPSELIVRPYLVAARSSIHPLLVMLSFLGGAMVAGIGGFFLAPAVMGVIVGIYQVRREQSLAAKETQNL</sequence>